<dbReference type="PANTHER" id="PTHR30595">
    <property type="entry name" value="GLPR-RELATED TRANSCRIPTIONAL REPRESSOR"/>
    <property type="match status" value="1"/>
</dbReference>
<dbReference type="InterPro" id="IPR038461">
    <property type="entry name" value="Schlafen_AlbA_2_dom_sf"/>
</dbReference>
<dbReference type="Pfam" id="PF04326">
    <property type="entry name" value="SLFN_AlbA_2"/>
    <property type="match status" value="1"/>
</dbReference>
<reference evidence="3" key="1">
    <citation type="journal article" date="2014" name="Int. J. Syst. Evol. Microbiol.">
        <title>Complete genome of a new Firmicutes species belonging to the dominant human colonic microbiota ('Ruminococcus bicirculans') reveals two chromosomes and a selective capacity to utilize plant glucans.</title>
        <authorList>
            <consortium name="NISC Comparative Sequencing Program"/>
            <person name="Wegmann U."/>
            <person name="Louis P."/>
            <person name="Goesmann A."/>
            <person name="Henrissat B."/>
            <person name="Duncan S.H."/>
            <person name="Flint H.J."/>
        </authorList>
    </citation>
    <scope>NUCLEOTIDE SEQUENCE</scope>
    <source>
        <strain evidence="3">CGMCC 4.5581</strain>
    </source>
</reference>
<keyword evidence="4" id="KW-0378">Hydrolase</keyword>
<keyword evidence="4" id="KW-0347">Helicase</keyword>
<evidence type="ECO:0000256" key="1">
    <source>
        <dbReference type="SAM" id="MobiDB-lite"/>
    </source>
</evidence>
<dbReference type="RefSeq" id="WP_166754094.1">
    <property type="nucleotide sequence ID" value="NZ_BAABJU010000009.1"/>
</dbReference>
<evidence type="ECO:0000313" key="3">
    <source>
        <dbReference type="EMBL" id="GGL64332.1"/>
    </source>
</evidence>
<evidence type="ECO:0000313" key="5">
    <source>
        <dbReference type="Proteomes" id="UP000552836"/>
    </source>
</evidence>
<dbReference type="EC" id="3.6.4.12" evidence="4"/>
<feature type="region of interest" description="Disordered" evidence="1">
    <location>
        <begin position="558"/>
        <end position="591"/>
    </location>
</feature>
<feature type="domain" description="Schlafen AlbA-2" evidence="2">
    <location>
        <begin position="28"/>
        <end position="151"/>
    </location>
</feature>
<protein>
    <submittedName>
        <fullName evidence="4">ATP-dependent DNA helicase RecG</fullName>
        <ecNumber evidence="4">3.6.4.12</ecNumber>
    </submittedName>
    <submittedName>
        <fullName evidence="3">Transcriptional regulator</fullName>
    </submittedName>
</protein>
<evidence type="ECO:0000313" key="6">
    <source>
        <dbReference type="Proteomes" id="UP000648663"/>
    </source>
</evidence>
<dbReference type="GO" id="GO:0016787">
    <property type="term" value="F:hydrolase activity"/>
    <property type="evidence" value="ECO:0007669"/>
    <property type="project" value="UniProtKB-KW"/>
</dbReference>
<dbReference type="EMBL" id="BMMI01000003">
    <property type="protein sequence ID" value="GGL64332.1"/>
    <property type="molecule type" value="Genomic_DNA"/>
</dbReference>
<comment type="caution">
    <text evidence="4">The sequence shown here is derived from an EMBL/GenBank/DDBJ whole genome shotgun (WGS) entry which is preliminary data.</text>
</comment>
<name>A0A846LMF3_9ACTN</name>
<dbReference type="Gene3D" id="1.10.10.2340">
    <property type="match status" value="1"/>
</dbReference>
<reference evidence="3" key="4">
    <citation type="submission" date="2024-05" db="EMBL/GenBank/DDBJ databases">
        <authorList>
            <person name="Sun Q."/>
            <person name="Zhou Y."/>
        </authorList>
    </citation>
    <scope>NUCLEOTIDE SEQUENCE</scope>
    <source>
        <strain evidence="3">CGMCC 4.5581</strain>
    </source>
</reference>
<evidence type="ECO:0000259" key="2">
    <source>
        <dbReference type="Pfam" id="PF04326"/>
    </source>
</evidence>
<dbReference type="Proteomes" id="UP000552836">
    <property type="component" value="Unassembled WGS sequence"/>
</dbReference>
<dbReference type="EMBL" id="JAAMPA010000001">
    <property type="protein sequence ID" value="NIH66518.1"/>
    <property type="molecule type" value="Genomic_DNA"/>
</dbReference>
<keyword evidence="6" id="KW-1185">Reference proteome</keyword>
<evidence type="ECO:0000313" key="4">
    <source>
        <dbReference type="EMBL" id="NIH66518.1"/>
    </source>
</evidence>
<dbReference type="InterPro" id="IPR007421">
    <property type="entry name" value="Schlafen_AlbA_2_dom"/>
</dbReference>
<dbReference type="Gene3D" id="6.10.10.130">
    <property type="match status" value="1"/>
</dbReference>
<feature type="compositionally biased region" description="Polar residues" evidence="1">
    <location>
        <begin position="579"/>
        <end position="591"/>
    </location>
</feature>
<dbReference type="InterPro" id="IPR038475">
    <property type="entry name" value="RecG_C_sf"/>
</dbReference>
<dbReference type="Gene3D" id="3.30.950.30">
    <property type="entry name" value="Schlafen, AAA domain"/>
    <property type="match status" value="1"/>
</dbReference>
<keyword evidence="4" id="KW-0547">Nucleotide-binding</keyword>
<reference evidence="6" key="2">
    <citation type="journal article" date="2019" name="Int. J. Syst. Evol. Microbiol.">
        <title>The Global Catalogue of Microorganisms (GCM) 10K type strain sequencing project: providing services to taxonomists for standard genome sequencing and annotation.</title>
        <authorList>
            <consortium name="The Broad Institute Genomics Platform"/>
            <consortium name="The Broad Institute Genome Sequencing Center for Infectious Disease"/>
            <person name="Wu L."/>
            <person name="Ma J."/>
        </authorList>
    </citation>
    <scope>NUCLEOTIDE SEQUENCE [LARGE SCALE GENOMIC DNA]</scope>
    <source>
        <strain evidence="6">CGMCC 4.5581</strain>
    </source>
</reference>
<dbReference type="GO" id="GO:0003678">
    <property type="term" value="F:DNA helicase activity"/>
    <property type="evidence" value="ECO:0007669"/>
    <property type="project" value="UniProtKB-EC"/>
</dbReference>
<reference evidence="4 5" key="3">
    <citation type="submission" date="2020-02" db="EMBL/GenBank/DDBJ databases">
        <title>Sequencing the genomes of 1000 actinobacteria strains.</title>
        <authorList>
            <person name="Klenk H.-P."/>
        </authorList>
    </citation>
    <scope>NUCLEOTIDE SEQUENCE [LARGE SCALE GENOMIC DNA]</scope>
    <source>
        <strain evidence="4 5">DSM 45201</strain>
    </source>
</reference>
<accession>A0A846LMF3</accession>
<dbReference type="AlphaFoldDB" id="A0A846LMF3"/>
<dbReference type="Pfam" id="PF13749">
    <property type="entry name" value="HATPase_c_4"/>
    <property type="match status" value="1"/>
</dbReference>
<dbReference type="Proteomes" id="UP000648663">
    <property type="component" value="Unassembled WGS sequence"/>
</dbReference>
<organism evidence="4 5">
    <name type="scientific">Modestobacter marinus</name>
    <dbReference type="NCBI Taxonomy" id="477641"/>
    <lineage>
        <taxon>Bacteria</taxon>
        <taxon>Bacillati</taxon>
        <taxon>Actinomycetota</taxon>
        <taxon>Actinomycetes</taxon>
        <taxon>Geodermatophilales</taxon>
        <taxon>Geodermatophilaceae</taxon>
        <taxon>Modestobacter</taxon>
    </lineage>
</organism>
<sequence>MTTPAAASRAVSDALKAISAGARPGDLESQYLDFKEYKEPAANDRDSLKAGAADLAEAAACMANARGGAIVVGVDDDAAGPAAFVGLPPSLDEDDLRHRIWQLTSPNLVVSAERRPAGSAEILVLLVEPGFDLHRVGGKLRERISDHCEPMTPEREGAVRDERRNYDWSAELTNWTMKDVAETAIEEARRLLEQAGDDQSRRRATLSNEDLLRECGVLDDDGRLLRAGALLFTRQQAAPNPTIQYLRKRTPGGALTRPPEVHALPLLLTIRECLRDVDAANETTPVTLASGVQQQLETIPRAAVREAVVNAVAHRDYRLPDQTVIEHSPSQLVVVSPGELVFGVTEDNLLTHSSKPRNRRLADALRVLRLAERAGTGVDVMVRTMVRAGHKPPGFTSRGGAVRVVLSGGAPVTRVASLMANLPDDVREDTDAALTIDYLRSHATVRAKDIAPVIQKTIDEAADALRRLSDDVYALIEPTREDRRSRMPAYRFRERVRAELGSLLPYHRNEQDEVDRRIIAHLREYPTVSNQTVQNLCQVQVTRASVLLRSLADRQIIKKTDDSPERGPSVRYERGPHFPSQSRTRRATGSN</sequence>
<dbReference type="PANTHER" id="PTHR30595:SF6">
    <property type="entry name" value="SCHLAFEN ALBA-2 DOMAIN-CONTAINING PROTEIN"/>
    <property type="match status" value="1"/>
</dbReference>
<keyword evidence="4" id="KW-0067">ATP-binding</keyword>
<proteinExistence type="predicted"/>
<dbReference type="Gene3D" id="3.30.565.60">
    <property type="match status" value="1"/>
</dbReference>
<gene>
    <name evidence="4" type="ORF">FB380_000964</name>
    <name evidence="3" type="ORF">GCM10011589_20630</name>
</gene>